<protein>
    <submittedName>
        <fullName evidence="2">Uncharacterized protein</fullName>
    </submittedName>
</protein>
<evidence type="ECO:0000256" key="1">
    <source>
        <dbReference type="SAM" id="MobiDB-lite"/>
    </source>
</evidence>
<name>S8CZ19_9LAMI</name>
<organism evidence="2 3">
    <name type="scientific">Genlisea aurea</name>
    <dbReference type="NCBI Taxonomy" id="192259"/>
    <lineage>
        <taxon>Eukaryota</taxon>
        <taxon>Viridiplantae</taxon>
        <taxon>Streptophyta</taxon>
        <taxon>Embryophyta</taxon>
        <taxon>Tracheophyta</taxon>
        <taxon>Spermatophyta</taxon>
        <taxon>Magnoliopsida</taxon>
        <taxon>eudicotyledons</taxon>
        <taxon>Gunneridae</taxon>
        <taxon>Pentapetalae</taxon>
        <taxon>asterids</taxon>
        <taxon>lamiids</taxon>
        <taxon>Lamiales</taxon>
        <taxon>Lentibulariaceae</taxon>
        <taxon>Genlisea</taxon>
    </lineage>
</organism>
<keyword evidence="3" id="KW-1185">Reference proteome</keyword>
<dbReference type="PANTHER" id="PTHR31150:SF23">
    <property type="entry name" value="MANDELONITRILE LYASE-RELATED"/>
    <property type="match status" value="1"/>
</dbReference>
<feature type="non-terminal residue" evidence="2">
    <location>
        <position position="1"/>
    </location>
</feature>
<dbReference type="PANTHER" id="PTHR31150">
    <property type="entry name" value="EXPRESSED PROTEIN"/>
    <property type="match status" value="1"/>
</dbReference>
<comment type="caution">
    <text evidence="2">The sequence shown here is derived from an EMBL/GenBank/DDBJ whole genome shotgun (WGS) entry which is preliminary data.</text>
</comment>
<evidence type="ECO:0000313" key="3">
    <source>
        <dbReference type="Proteomes" id="UP000015453"/>
    </source>
</evidence>
<dbReference type="AlphaFoldDB" id="S8CZ19"/>
<feature type="compositionally biased region" description="Low complexity" evidence="1">
    <location>
        <begin position="156"/>
        <end position="172"/>
    </location>
</feature>
<dbReference type="Proteomes" id="UP000015453">
    <property type="component" value="Unassembled WGS sequence"/>
</dbReference>
<dbReference type="EMBL" id="AUSU01001734">
    <property type="protein sequence ID" value="EPS70301.1"/>
    <property type="molecule type" value="Genomic_DNA"/>
</dbReference>
<sequence length="196" mass="21443">KIAKTGSLCCVASRPHGSNATSRDWSVGPHEPYWRSNTSFSPPPSRWDFQFHPDALSLGSHDGNQVYRSSLSSNSRGSRSWLRGNHLNNNHILTSDGVGQYLSSPSDISPPAQQWTPPVVQEINTEDYVNSIREGVMMMPSQFSPTMEDEKNNLQGGSASSRSNSSSGDAGSMVKSHPSHRIRGCFLSKAIHPLSF</sequence>
<gene>
    <name evidence="2" type="ORF">M569_04462</name>
</gene>
<reference evidence="2 3" key="1">
    <citation type="journal article" date="2013" name="BMC Genomics">
        <title>The miniature genome of a carnivorous plant Genlisea aurea contains a low number of genes and short non-coding sequences.</title>
        <authorList>
            <person name="Leushkin E.V."/>
            <person name="Sutormin R.A."/>
            <person name="Nabieva E.R."/>
            <person name="Penin A.A."/>
            <person name="Kondrashov A.S."/>
            <person name="Logacheva M.D."/>
        </authorList>
    </citation>
    <scope>NUCLEOTIDE SEQUENCE [LARGE SCALE GENOMIC DNA]</scope>
</reference>
<feature type="non-terminal residue" evidence="2">
    <location>
        <position position="196"/>
    </location>
</feature>
<dbReference type="OrthoDB" id="416496at2759"/>
<feature type="region of interest" description="Disordered" evidence="1">
    <location>
        <begin position="143"/>
        <end position="178"/>
    </location>
</feature>
<proteinExistence type="predicted"/>
<evidence type="ECO:0000313" key="2">
    <source>
        <dbReference type="EMBL" id="EPS70301.1"/>
    </source>
</evidence>
<accession>S8CZ19</accession>